<dbReference type="Gene3D" id="2.70.160.11">
    <property type="entry name" value="Hnrnp arginine n-methyltransferase1"/>
    <property type="match status" value="1"/>
</dbReference>
<accession>U6LGD7</accession>
<feature type="domain" description="Protein arginine N-methyltransferase" evidence="8">
    <location>
        <begin position="130"/>
        <end position="189"/>
    </location>
</feature>
<dbReference type="EMBL" id="HG710512">
    <property type="protein sequence ID" value="CDJ46855.1"/>
    <property type="molecule type" value="Genomic_DNA"/>
</dbReference>
<gene>
    <name evidence="9" type="ORF">EBH_0013720</name>
</gene>
<dbReference type="VEuPathDB" id="ToxoDB:EBH_0013720"/>
<keyword evidence="2 6" id="KW-0489">Methyltransferase</keyword>
<keyword evidence="10" id="KW-1185">Reference proteome</keyword>
<evidence type="ECO:0000256" key="5">
    <source>
        <dbReference type="ARBA" id="ARBA00049303"/>
    </source>
</evidence>
<dbReference type="InterPro" id="IPR029063">
    <property type="entry name" value="SAM-dependent_MTases_sf"/>
</dbReference>
<dbReference type="InterPro" id="IPR055135">
    <property type="entry name" value="PRMT_dom"/>
</dbReference>
<evidence type="ECO:0000313" key="9">
    <source>
        <dbReference type="EMBL" id="CDJ46855.1"/>
    </source>
</evidence>
<dbReference type="PANTHER" id="PTHR11006">
    <property type="entry name" value="PROTEIN ARGININE N-METHYLTRANSFERASE"/>
    <property type="match status" value="1"/>
</dbReference>
<dbReference type="Proteomes" id="UP000030750">
    <property type="component" value="Unassembled WGS sequence"/>
</dbReference>
<comment type="catalytic activity">
    <reaction evidence="5">
        <text>L-arginyl-[protein] + S-adenosyl-L-methionine = N(omega)-methyl-L-arginyl-[protein] + S-adenosyl-L-homocysteine + H(+)</text>
        <dbReference type="Rhea" id="RHEA:48100"/>
        <dbReference type="Rhea" id="RHEA-COMP:10532"/>
        <dbReference type="Rhea" id="RHEA-COMP:11990"/>
        <dbReference type="ChEBI" id="CHEBI:15378"/>
        <dbReference type="ChEBI" id="CHEBI:29965"/>
        <dbReference type="ChEBI" id="CHEBI:57856"/>
        <dbReference type="ChEBI" id="CHEBI:59789"/>
        <dbReference type="ChEBI" id="CHEBI:65280"/>
    </reaction>
    <physiologicalReaction direction="left-to-right" evidence="5">
        <dbReference type="Rhea" id="RHEA:48101"/>
    </physiologicalReaction>
</comment>
<evidence type="ECO:0000313" key="10">
    <source>
        <dbReference type="Proteomes" id="UP000030750"/>
    </source>
</evidence>
<evidence type="ECO:0000256" key="6">
    <source>
        <dbReference type="PROSITE-ProRule" id="PRU01015"/>
    </source>
</evidence>
<feature type="domain" description="Methyltransferase" evidence="7">
    <location>
        <begin position="27"/>
        <end position="107"/>
    </location>
</feature>
<dbReference type="Pfam" id="PF13649">
    <property type="entry name" value="Methyltransf_25"/>
    <property type="match status" value="1"/>
</dbReference>
<evidence type="ECO:0000256" key="1">
    <source>
        <dbReference type="ARBA" id="ARBA00011925"/>
    </source>
</evidence>
<sequence>MIKDSVRTSCYQRAILSNAHLFRDKVVLDVGSGTGILSFFAVQAGAKHVYGIECSEIITIAERLKRDNGFGDRITFLRGRAEEIELPVSSVDIIVSEWMGYCLLYEAMLDTVLFCRDKWLKKETGIILPDKAFLYLAAIEDAEYKEEKVGYWNNVYGLDFSYVKNCIMEEPIVDTVEESAVATTAARILVTAAAAAAAAARAAAAAAARAVAAARAAAGAGARAAAGQQRQQ</sequence>
<dbReference type="OrthoDB" id="7848332at2759"/>
<reference evidence="9" key="2">
    <citation type="submission" date="2013-10" db="EMBL/GenBank/DDBJ databases">
        <authorList>
            <person name="Aslett M."/>
        </authorList>
    </citation>
    <scope>NUCLEOTIDE SEQUENCE [LARGE SCALE GENOMIC DNA]</scope>
    <source>
        <strain evidence="9">Houghton</strain>
    </source>
</reference>
<evidence type="ECO:0000256" key="4">
    <source>
        <dbReference type="ARBA" id="ARBA00022691"/>
    </source>
</evidence>
<proteinExistence type="predicted"/>
<keyword evidence="4 6" id="KW-0949">S-adenosyl-L-methionine</keyword>
<evidence type="ECO:0000259" key="8">
    <source>
        <dbReference type="Pfam" id="PF22528"/>
    </source>
</evidence>
<dbReference type="CDD" id="cd02440">
    <property type="entry name" value="AdoMet_MTases"/>
    <property type="match status" value="1"/>
</dbReference>
<dbReference type="Pfam" id="PF22528">
    <property type="entry name" value="PRMT_C"/>
    <property type="match status" value="1"/>
</dbReference>
<evidence type="ECO:0000256" key="2">
    <source>
        <dbReference type="ARBA" id="ARBA00022603"/>
    </source>
</evidence>
<dbReference type="FunFam" id="3.40.50.150:FF:000003">
    <property type="entry name" value="Blast:Protein arginine N-methyltransferase 1"/>
    <property type="match status" value="1"/>
</dbReference>
<dbReference type="InterPro" id="IPR025799">
    <property type="entry name" value="Arg_MeTrfase"/>
</dbReference>
<dbReference type="GO" id="GO:0035242">
    <property type="term" value="F:protein-arginine omega-N asymmetric methyltransferase activity"/>
    <property type="evidence" value="ECO:0007669"/>
    <property type="project" value="UniProtKB-EC"/>
</dbReference>
<dbReference type="GO" id="GO:0032259">
    <property type="term" value="P:methylation"/>
    <property type="evidence" value="ECO:0007669"/>
    <property type="project" value="UniProtKB-KW"/>
</dbReference>
<dbReference type="AlphaFoldDB" id="U6LGD7"/>
<dbReference type="InterPro" id="IPR041698">
    <property type="entry name" value="Methyltransf_25"/>
</dbReference>
<evidence type="ECO:0000259" key="7">
    <source>
        <dbReference type="Pfam" id="PF13649"/>
    </source>
</evidence>
<evidence type="ECO:0000256" key="3">
    <source>
        <dbReference type="ARBA" id="ARBA00022679"/>
    </source>
</evidence>
<dbReference type="PROSITE" id="PS51678">
    <property type="entry name" value="SAM_MT_PRMT"/>
    <property type="match status" value="1"/>
</dbReference>
<organism evidence="9 10">
    <name type="scientific">Eimeria brunetti</name>
    <dbReference type="NCBI Taxonomy" id="51314"/>
    <lineage>
        <taxon>Eukaryota</taxon>
        <taxon>Sar</taxon>
        <taxon>Alveolata</taxon>
        <taxon>Apicomplexa</taxon>
        <taxon>Conoidasida</taxon>
        <taxon>Coccidia</taxon>
        <taxon>Eucoccidiorida</taxon>
        <taxon>Eimeriorina</taxon>
        <taxon>Eimeriidae</taxon>
        <taxon>Eimeria</taxon>
    </lineage>
</organism>
<dbReference type="PANTHER" id="PTHR11006:SF53">
    <property type="entry name" value="PROTEIN ARGININE N-METHYLTRANSFERASE 3"/>
    <property type="match status" value="1"/>
</dbReference>
<name>U6LGD7_9EIME</name>
<dbReference type="EC" id="2.1.1.319" evidence="1"/>
<dbReference type="SUPFAM" id="SSF53335">
    <property type="entry name" value="S-adenosyl-L-methionine-dependent methyltransferases"/>
    <property type="match status" value="1"/>
</dbReference>
<protein>
    <recommendedName>
        <fullName evidence="1">type I protein arginine methyltransferase</fullName>
        <ecNumber evidence="1">2.1.1.319</ecNumber>
    </recommendedName>
</protein>
<dbReference type="GO" id="GO:0042054">
    <property type="term" value="F:histone methyltransferase activity"/>
    <property type="evidence" value="ECO:0007669"/>
    <property type="project" value="TreeGrafter"/>
</dbReference>
<dbReference type="Gene3D" id="3.40.50.150">
    <property type="entry name" value="Vaccinia Virus protein VP39"/>
    <property type="match status" value="1"/>
</dbReference>
<reference evidence="9" key="1">
    <citation type="submission" date="2013-10" db="EMBL/GenBank/DDBJ databases">
        <title>Genomic analysis of the causative agents of coccidiosis in chickens.</title>
        <authorList>
            <person name="Reid A.J."/>
            <person name="Blake D."/>
            <person name="Billington K."/>
            <person name="Browne H."/>
            <person name="Dunn M."/>
            <person name="Hung S."/>
            <person name="Kawahara F."/>
            <person name="Miranda-Saavedra D."/>
            <person name="Mourier T."/>
            <person name="Nagra H."/>
            <person name="Otto T.D."/>
            <person name="Rawlings N."/>
            <person name="Sanchez A."/>
            <person name="Sanders M."/>
            <person name="Subramaniam C."/>
            <person name="Tay Y."/>
            <person name="Dear P."/>
            <person name="Doerig C."/>
            <person name="Gruber A."/>
            <person name="Parkinson J."/>
            <person name="Shirley M."/>
            <person name="Wan K.L."/>
            <person name="Berriman M."/>
            <person name="Tomley F."/>
            <person name="Pain A."/>
        </authorList>
    </citation>
    <scope>NUCLEOTIDE SEQUENCE [LARGE SCALE GENOMIC DNA]</scope>
    <source>
        <strain evidence="9">Houghton</strain>
    </source>
</reference>
<keyword evidence="3 6" id="KW-0808">Transferase</keyword>
<dbReference type="GO" id="GO:0005634">
    <property type="term" value="C:nucleus"/>
    <property type="evidence" value="ECO:0007669"/>
    <property type="project" value="TreeGrafter"/>
</dbReference>